<keyword evidence="1" id="KW-0472">Membrane</keyword>
<feature type="transmembrane region" description="Helical" evidence="1">
    <location>
        <begin position="430"/>
        <end position="458"/>
    </location>
</feature>
<dbReference type="RefSeq" id="WP_379742547.1">
    <property type="nucleotide sequence ID" value="NZ_JBHSVN010000001.1"/>
</dbReference>
<reference evidence="2 3" key="1">
    <citation type="journal article" date="2019" name="Int. J. Syst. Evol. Microbiol.">
        <title>The Global Catalogue of Microorganisms (GCM) 10K type strain sequencing project: providing services to taxonomists for standard genome sequencing and annotation.</title>
        <authorList>
            <consortium name="The Broad Institute Genomics Platform"/>
            <consortium name="The Broad Institute Genome Sequencing Center for Infectious Disease"/>
            <person name="Wu L."/>
            <person name="Ma J."/>
        </authorList>
    </citation>
    <scope>NUCLEOTIDE SEQUENCE [LARGE SCALE GENOMIC DNA]</scope>
    <source>
        <strain evidence="2 3">SKJ47</strain>
    </source>
</reference>
<comment type="caution">
    <text evidence="2">The sequence shown here is derived from an EMBL/GenBank/DDBJ whole genome shotgun (WGS) entry which is preliminary data.</text>
</comment>
<evidence type="ECO:0000313" key="2">
    <source>
        <dbReference type="EMBL" id="MFC6892414.1"/>
    </source>
</evidence>
<accession>A0ABD5UX47</accession>
<keyword evidence="1" id="KW-1133">Transmembrane helix</keyword>
<organism evidence="2 3">
    <name type="scientific">Halopenitus salinus</name>
    <dbReference type="NCBI Taxonomy" id="1198295"/>
    <lineage>
        <taxon>Archaea</taxon>
        <taxon>Methanobacteriati</taxon>
        <taxon>Methanobacteriota</taxon>
        <taxon>Stenosarchaea group</taxon>
        <taxon>Halobacteria</taxon>
        <taxon>Halobacteriales</taxon>
        <taxon>Haloferacaceae</taxon>
        <taxon>Halopenitus</taxon>
    </lineage>
</organism>
<feature type="transmembrane region" description="Helical" evidence="1">
    <location>
        <begin position="479"/>
        <end position="503"/>
    </location>
</feature>
<feature type="transmembrane region" description="Helical" evidence="1">
    <location>
        <begin position="151"/>
        <end position="179"/>
    </location>
</feature>
<feature type="transmembrane region" description="Helical" evidence="1">
    <location>
        <begin position="394"/>
        <end position="424"/>
    </location>
</feature>
<sequence length="512" mass="53067">MDLSAALRDAVLAARRRPADLLPFYVLAAAIPVIARTVSFVGFAAIYAYLSFTGRTERVRSALADRDLPAMPDPETEPEAFGRWASEVGAVLEPLFDPVVAVLLAVTIVLALAVTVLLHAGVAAGQYAVCLARLRDERATLAGIGGVRSHWLSILVLSLLEFAVWIAVTLVAGVAIAVAAVVHPILAVLVGLVAFLVWTVLLLATRAVLAFAPVSVVVDDVGPLDGVAGAMAFIGANPAEALGYYALAVASLFLLASAAGVASFVGAPSVVGLASLLVLAPGLDLIKTGLLGRWRGVVGFPDPNSPVDSSTRSDPPLVAVRGGVRNGLSEVLGFVRAAPGLHALVLLVGVAGFATGWNAAEPLAGVVTASILDRLSGHVPPVAALEFFANNLTVALGTALAGVALGVPSIVAIWFNGFAFGIIFRLEVELPALLAFVLPHGVLEIPALIVSGALGLHLARSGWRTWRGRASRESLAEDLVYAIRVLVGVGILLFLAGLIEGFLSPYYFRPFL</sequence>
<feature type="transmembrane region" description="Helical" evidence="1">
    <location>
        <begin position="21"/>
        <end position="50"/>
    </location>
</feature>
<keyword evidence="3" id="KW-1185">Reference proteome</keyword>
<dbReference type="InterPro" id="IPR002798">
    <property type="entry name" value="SpoIIM-like"/>
</dbReference>
<dbReference type="PANTHER" id="PTHR35337">
    <property type="entry name" value="SLR1478 PROTEIN"/>
    <property type="match status" value="1"/>
</dbReference>
<dbReference type="AlphaFoldDB" id="A0ABD5UX47"/>
<dbReference type="PANTHER" id="PTHR35337:SF1">
    <property type="entry name" value="SLR1478 PROTEIN"/>
    <property type="match status" value="1"/>
</dbReference>
<proteinExistence type="predicted"/>
<dbReference type="EMBL" id="JBHSXL010000006">
    <property type="protein sequence ID" value="MFC6892414.1"/>
    <property type="molecule type" value="Genomic_DNA"/>
</dbReference>
<evidence type="ECO:0000256" key="1">
    <source>
        <dbReference type="SAM" id="Phobius"/>
    </source>
</evidence>
<evidence type="ECO:0000313" key="3">
    <source>
        <dbReference type="Proteomes" id="UP001596296"/>
    </source>
</evidence>
<feature type="transmembrane region" description="Helical" evidence="1">
    <location>
        <begin position="267"/>
        <end position="286"/>
    </location>
</feature>
<dbReference type="Proteomes" id="UP001596296">
    <property type="component" value="Unassembled WGS sequence"/>
</dbReference>
<protein>
    <submittedName>
        <fullName evidence="2">Stage II sporulation protein M</fullName>
    </submittedName>
</protein>
<name>A0ABD5UX47_9EURY</name>
<keyword evidence="1" id="KW-0812">Transmembrane</keyword>
<feature type="transmembrane region" description="Helical" evidence="1">
    <location>
        <begin position="241"/>
        <end position="261"/>
    </location>
</feature>
<feature type="transmembrane region" description="Helical" evidence="1">
    <location>
        <begin position="99"/>
        <end position="130"/>
    </location>
</feature>
<dbReference type="Pfam" id="PF01944">
    <property type="entry name" value="SpoIIM"/>
    <property type="match status" value="1"/>
</dbReference>
<gene>
    <name evidence="2" type="ORF">ACFQE9_07295</name>
</gene>